<dbReference type="Proteomes" id="UP000253941">
    <property type="component" value="Unassembled WGS sequence"/>
</dbReference>
<gene>
    <name evidence="5" type="ORF">DRB17_18930</name>
</gene>
<dbReference type="GO" id="GO:0043565">
    <property type="term" value="F:sequence-specific DNA binding"/>
    <property type="evidence" value="ECO:0007669"/>
    <property type="project" value="InterPro"/>
</dbReference>
<dbReference type="AlphaFoldDB" id="A0A369T4L0"/>
<evidence type="ECO:0000313" key="5">
    <source>
        <dbReference type="EMBL" id="RDD60273.1"/>
    </source>
</evidence>
<keyword evidence="6" id="KW-1185">Reference proteome</keyword>
<evidence type="ECO:0000256" key="2">
    <source>
        <dbReference type="ARBA" id="ARBA00023125"/>
    </source>
</evidence>
<reference evidence="5 6" key="1">
    <citation type="submission" date="2018-07" db="EMBL/GenBank/DDBJ databases">
        <title>Venubactetium sediminum gen. nov., sp. nov., isolated from a marine solar saltern.</title>
        <authorList>
            <person name="Wang S."/>
        </authorList>
    </citation>
    <scope>NUCLEOTIDE SEQUENCE [LARGE SCALE GENOMIC DNA]</scope>
    <source>
        <strain evidence="5 6">WD2A32</strain>
    </source>
</reference>
<dbReference type="InterPro" id="IPR052158">
    <property type="entry name" value="INH-QAR"/>
</dbReference>
<dbReference type="SMART" id="SM00342">
    <property type="entry name" value="HTH_ARAC"/>
    <property type="match status" value="1"/>
</dbReference>
<keyword evidence="3" id="KW-0804">Transcription</keyword>
<keyword evidence="1" id="KW-0805">Transcription regulation</keyword>
<dbReference type="SUPFAM" id="SSF46689">
    <property type="entry name" value="Homeodomain-like"/>
    <property type="match status" value="2"/>
</dbReference>
<dbReference type="InterPro" id="IPR002818">
    <property type="entry name" value="DJ-1/PfpI"/>
</dbReference>
<dbReference type="InterPro" id="IPR009057">
    <property type="entry name" value="Homeodomain-like_sf"/>
</dbReference>
<accession>A0A369T4L0</accession>
<dbReference type="RefSeq" id="WP_114583797.1">
    <property type="nucleotide sequence ID" value="NZ_QPMH01000032.1"/>
</dbReference>
<dbReference type="EMBL" id="QPMH01000032">
    <property type="protein sequence ID" value="RDD60273.1"/>
    <property type="molecule type" value="Genomic_DNA"/>
</dbReference>
<dbReference type="Gene3D" id="3.40.50.880">
    <property type="match status" value="1"/>
</dbReference>
<proteinExistence type="predicted"/>
<dbReference type="PROSITE" id="PS00041">
    <property type="entry name" value="HTH_ARAC_FAMILY_1"/>
    <property type="match status" value="1"/>
</dbReference>
<sequence>MQKSEYPDGPRRIGFLLMPKFSMMCLTSAIEPLRVANRFLERQAYSWHFFSVDGGPVAASNEMTILAEAGLDEISDFPVVGLVSSFEPFAAANARLYGWLRRMRRRGCHLGAFDTGAFLLAEAGLLNGRRVTLHWESLAAFREAYPDIEARDSLFEIDGPFFTCSGGTASLDLMLDLIAGHHSKELAVAVAEQFIHQEMRHQELRQRMPADRRVGTMSGTLVRIVETMEANIETPLCLDDLAAASGVTKRQLERLFTRHMGVPPQRYYLDMRLDRARQLLNQSDMPVFEVGLACGFTAAPYFTRAYRRRFGYPPSRENRP</sequence>
<dbReference type="GO" id="GO:0003700">
    <property type="term" value="F:DNA-binding transcription factor activity"/>
    <property type="evidence" value="ECO:0007669"/>
    <property type="project" value="InterPro"/>
</dbReference>
<dbReference type="InterPro" id="IPR029062">
    <property type="entry name" value="Class_I_gatase-like"/>
</dbReference>
<keyword evidence="2" id="KW-0238">DNA-binding</keyword>
<dbReference type="Gene3D" id="1.10.10.60">
    <property type="entry name" value="Homeodomain-like"/>
    <property type="match status" value="1"/>
</dbReference>
<name>A0A369T4L0_9PROT</name>
<dbReference type="PANTHER" id="PTHR43130:SF3">
    <property type="entry name" value="HTH-TYPE TRANSCRIPTIONAL REGULATOR RV1931C"/>
    <property type="match status" value="1"/>
</dbReference>
<comment type="caution">
    <text evidence="5">The sequence shown here is derived from an EMBL/GenBank/DDBJ whole genome shotgun (WGS) entry which is preliminary data.</text>
</comment>
<dbReference type="CDD" id="cd03136">
    <property type="entry name" value="GATase1_AraC_ArgR_like"/>
    <property type="match status" value="1"/>
</dbReference>
<evidence type="ECO:0000313" key="6">
    <source>
        <dbReference type="Proteomes" id="UP000253941"/>
    </source>
</evidence>
<evidence type="ECO:0000259" key="4">
    <source>
        <dbReference type="PROSITE" id="PS01124"/>
    </source>
</evidence>
<evidence type="ECO:0000256" key="3">
    <source>
        <dbReference type="ARBA" id="ARBA00023163"/>
    </source>
</evidence>
<dbReference type="InterPro" id="IPR018060">
    <property type="entry name" value="HTH_AraC"/>
</dbReference>
<dbReference type="Pfam" id="PF12833">
    <property type="entry name" value="HTH_18"/>
    <property type="match status" value="1"/>
</dbReference>
<protein>
    <submittedName>
        <fullName evidence="5">GlxA family transcriptional regulator</fullName>
    </submittedName>
</protein>
<evidence type="ECO:0000256" key="1">
    <source>
        <dbReference type="ARBA" id="ARBA00023015"/>
    </source>
</evidence>
<dbReference type="InterPro" id="IPR018062">
    <property type="entry name" value="HTH_AraC-typ_CS"/>
</dbReference>
<feature type="domain" description="HTH araC/xylS-type" evidence="4">
    <location>
        <begin position="222"/>
        <end position="320"/>
    </location>
</feature>
<dbReference type="Pfam" id="PF01965">
    <property type="entry name" value="DJ-1_PfpI"/>
    <property type="match status" value="1"/>
</dbReference>
<dbReference type="SUPFAM" id="SSF52317">
    <property type="entry name" value="Class I glutamine amidotransferase-like"/>
    <property type="match status" value="1"/>
</dbReference>
<dbReference type="PANTHER" id="PTHR43130">
    <property type="entry name" value="ARAC-FAMILY TRANSCRIPTIONAL REGULATOR"/>
    <property type="match status" value="1"/>
</dbReference>
<dbReference type="PROSITE" id="PS01124">
    <property type="entry name" value="HTH_ARAC_FAMILY_2"/>
    <property type="match status" value="1"/>
</dbReference>
<organism evidence="5 6">
    <name type="scientific">Ferruginivarius sediminum</name>
    <dbReference type="NCBI Taxonomy" id="2661937"/>
    <lineage>
        <taxon>Bacteria</taxon>
        <taxon>Pseudomonadati</taxon>
        <taxon>Pseudomonadota</taxon>
        <taxon>Alphaproteobacteria</taxon>
        <taxon>Rhodospirillales</taxon>
        <taxon>Rhodospirillaceae</taxon>
        <taxon>Ferruginivarius</taxon>
    </lineage>
</organism>